<organism evidence="2 3">
    <name type="scientific">Flavobacterium terrigena</name>
    <dbReference type="NCBI Taxonomy" id="402734"/>
    <lineage>
        <taxon>Bacteria</taxon>
        <taxon>Pseudomonadati</taxon>
        <taxon>Bacteroidota</taxon>
        <taxon>Flavobacteriia</taxon>
        <taxon>Flavobacteriales</taxon>
        <taxon>Flavobacteriaceae</taxon>
        <taxon>Flavobacterium</taxon>
    </lineage>
</organism>
<sequence length="176" mass="19728">MKLVILSTIAFLFSIQIEAQNTQTEVKTKTTTVKDSDGTHKTVKTEVIKKDQKIVLGDEKVGTKNIPTVDSPVEVTKITKITNPDGTTRTVDVDRSSYYESNGKIYKLDLDASGYIITQGEMKALLRKTSTNSYIFRSGNRTAIGYFDTDGNLVVEFYDDKLDIVNIEKYVVVKKQ</sequence>
<name>A0A1H6Q703_9FLAO</name>
<feature type="chain" id="PRO_5011765806" description="Intein N-terminal splicing region" evidence="1">
    <location>
        <begin position="20"/>
        <end position="176"/>
    </location>
</feature>
<accession>A0A1H6Q703</accession>
<evidence type="ECO:0000313" key="3">
    <source>
        <dbReference type="Proteomes" id="UP000199702"/>
    </source>
</evidence>
<keyword evidence="3" id="KW-1185">Reference proteome</keyword>
<dbReference type="STRING" id="402734.SAMN05660918_0324"/>
<reference evidence="3" key="1">
    <citation type="submission" date="2016-10" db="EMBL/GenBank/DDBJ databases">
        <authorList>
            <person name="Varghese N."/>
            <person name="Submissions S."/>
        </authorList>
    </citation>
    <scope>NUCLEOTIDE SEQUENCE [LARGE SCALE GENOMIC DNA]</scope>
    <source>
        <strain evidence="3">DSM 17934</strain>
    </source>
</reference>
<feature type="signal peptide" evidence="1">
    <location>
        <begin position="1"/>
        <end position="19"/>
    </location>
</feature>
<evidence type="ECO:0000256" key="1">
    <source>
        <dbReference type="SAM" id="SignalP"/>
    </source>
</evidence>
<dbReference type="AlphaFoldDB" id="A0A1H6Q703"/>
<evidence type="ECO:0008006" key="4">
    <source>
        <dbReference type="Google" id="ProtNLM"/>
    </source>
</evidence>
<evidence type="ECO:0000313" key="2">
    <source>
        <dbReference type="EMBL" id="SEI39579.1"/>
    </source>
</evidence>
<dbReference type="Proteomes" id="UP000199702">
    <property type="component" value="Unassembled WGS sequence"/>
</dbReference>
<gene>
    <name evidence="2" type="ORF">SAMN05660918_0324</name>
</gene>
<dbReference type="RefSeq" id="WP_091306781.1">
    <property type="nucleotide sequence ID" value="NZ_CBCSJU010000001.1"/>
</dbReference>
<protein>
    <recommendedName>
        <fullName evidence="4">Intein N-terminal splicing region</fullName>
    </recommendedName>
</protein>
<keyword evidence="1" id="KW-0732">Signal</keyword>
<proteinExistence type="predicted"/>
<dbReference type="OrthoDB" id="1144137at2"/>
<dbReference type="EMBL" id="FNYA01000001">
    <property type="protein sequence ID" value="SEI39579.1"/>
    <property type="molecule type" value="Genomic_DNA"/>
</dbReference>